<evidence type="ECO:0000313" key="2">
    <source>
        <dbReference type="Proteomes" id="UP001217089"/>
    </source>
</evidence>
<sequence>MFIIHRPGNLATLPFFSDAKQRLEDNETPYMDIIKTLQSCDLDIEWEIECLPIILPKRKWFSMLREKFPPQMEILSDYEILSGVRELSEGILKYEGSYVEFMDRLLFITVSKSEMKEGMSKIVRHGQNPTSYPDLRNLRLSMEVTPEIRPRRNIHSKNINVVEVVEYQFAKMWRLSASIENIRKVATDKSLLKNSLQFNRSIHHKFLTCSASGKVMSVSTAMASKRLNPFTMEWGAEAAVGYPMDKDTAATFLTP</sequence>
<accession>A0ABQ9FYD7</accession>
<keyword evidence="2" id="KW-1185">Reference proteome</keyword>
<protein>
    <submittedName>
        <fullName evidence="1">Uncharacterized protein</fullName>
    </submittedName>
</protein>
<comment type="caution">
    <text evidence="1">The sequence shown here is derived from an EMBL/GenBank/DDBJ whole genome shotgun (WGS) entry which is preliminary data.</text>
</comment>
<gene>
    <name evidence="1" type="ORF">KUTeg_000739</name>
</gene>
<dbReference type="Proteomes" id="UP001217089">
    <property type="component" value="Unassembled WGS sequence"/>
</dbReference>
<reference evidence="1 2" key="1">
    <citation type="submission" date="2022-12" db="EMBL/GenBank/DDBJ databases">
        <title>Chromosome-level genome of Tegillarca granosa.</title>
        <authorList>
            <person name="Kim J."/>
        </authorList>
    </citation>
    <scope>NUCLEOTIDE SEQUENCE [LARGE SCALE GENOMIC DNA]</scope>
    <source>
        <strain evidence="1">Teg-2019</strain>
        <tissue evidence="1">Adductor muscle</tissue>
    </source>
</reference>
<dbReference type="EMBL" id="JARBDR010000018">
    <property type="protein sequence ID" value="KAJ8322268.1"/>
    <property type="molecule type" value="Genomic_DNA"/>
</dbReference>
<organism evidence="1 2">
    <name type="scientific">Tegillarca granosa</name>
    <name type="common">Malaysian cockle</name>
    <name type="synonym">Anadara granosa</name>
    <dbReference type="NCBI Taxonomy" id="220873"/>
    <lineage>
        <taxon>Eukaryota</taxon>
        <taxon>Metazoa</taxon>
        <taxon>Spiralia</taxon>
        <taxon>Lophotrochozoa</taxon>
        <taxon>Mollusca</taxon>
        <taxon>Bivalvia</taxon>
        <taxon>Autobranchia</taxon>
        <taxon>Pteriomorphia</taxon>
        <taxon>Arcoida</taxon>
        <taxon>Arcoidea</taxon>
        <taxon>Arcidae</taxon>
        <taxon>Tegillarca</taxon>
    </lineage>
</organism>
<evidence type="ECO:0000313" key="1">
    <source>
        <dbReference type="EMBL" id="KAJ8322268.1"/>
    </source>
</evidence>
<proteinExistence type="predicted"/>
<name>A0ABQ9FYD7_TEGGR</name>